<dbReference type="SUPFAM" id="SSF46609">
    <property type="entry name" value="Fe,Mn superoxide dismutase (SOD), N-terminal domain"/>
    <property type="match status" value="1"/>
</dbReference>
<dbReference type="EMBL" id="PFWT01000010">
    <property type="protein sequence ID" value="PJA46329.1"/>
    <property type="molecule type" value="Genomic_DNA"/>
</dbReference>
<evidence type="ECO:0000313" key="8">
    <source>
        <dbReference type="Proteomes" id="UP000231263"/>
    </source>
</evidence>
<accession>A0A2M7XEM7</accession>
<proteinExistence type="inferred from homology"/>
<dbReference type="Proteomes" id="UP000231263">
    <property type="component" value="Unassembled WGS sequence"/>
</dbReference>
<dbReference type="AlphaFoldDB" id="A0A2M7XEM7"/>
<dbReference type="PANTHER" id="PTHR11404:SF6">
    <property type="entry name" value="SUPEROXIDE DISMUTASE [MN], MITOCHONDRIAL"/>
    <property type="match status" value="1"/>
</dbReference>
<dbReference type="Gene3D" id="3.55.40.20">
    <property type="entry name" value="Iron/manganese superoxide dismutase, C-terminal domain"/>
    <property type="match status" value="1"/>
</dbReference>
<name>A0A2M7XEM7_9BACT</name>
<dbReference type="SUPFAM" id="SSF54719">
    <property type="entry name" value="Fe,Mn superoxide dismutase (SOD), C-terminal domain"/>
    <property type="match status" value="1"/>
</dbReference>
<feature type="binding site" evidence="5">
    <location>
        <position position="27"/>
    </location>
    <ligand>
        <name>Mn(2+)</name>
        <dbReference type="ChEBI" id="CHEBI:29035"/>
    </ligand>
</feature>
<dbReference type="InterPro" id="IPR001189">
    <property type="entry name" value="Mn/Fe_SOD"/>
</dbReference>
<reference evidence="8" key="1">
    <citation type="submission" date="2017-09" db="EMBL/GenBank/DDBJ databases">
        <title>Depth-based differentiation of microbial function through sediment-hosted aquifers and enrichment of novel symbionts in the deep terrestrial subsurface.</title>
        <authorList>
            <person name="Probst A.J."/>
            <person name="Ladd B."/>
            <person name="Jarett J.K."/>
            <person name="Geller-Mcgrath D.E."/>
            <person name="Sieber C.M.K."/>
            <person name="Emerson J.B."/>
            <person name="Anantharaman K."/>
            <person name="Thomas B.C."/>
            <person name="Malmstrom R."/>
            <person name="Stieglmeier M."/>
            <person name="Klingl A."/>
            <person name="Woyke T."/>
            <person name="Ryan C.M."/>
            <person name="Banfield J.F."/>
        </authorList>
    </citation>
    <scope>NUCLEOTIDE SEQUENCE [LARGE SCALE GENOMIC DNA]</scope>
</reference>
<evidence type="ECO:0000256" key="4">
    <source>
        <dbReference type="ARBA" id="ARBA00023002"/>
    </source>
</evidence>
<feature type="binding site" evidence="5">
    <location>
        <position position="164"/>
    </location>
    <ligand>
        <name>Mn(2+)</name>
        <dbReference type="ChEBI" id="CHEBI:29035"/>
    </ligand>
</feature>
<dbReference type="GO" id="GO:0004784">
    <property type="term" value="F:superoxide dismutase activity"/>
    <property type="evidence" value="ECO:0007669"/>
    <property type="project" value="UniProtKB-EC"/>
</dbReference>
<feature type="domain" description="Manganese/iron superoxide dismutase C-terminal" evidence="6">
    <location>
        <begin position="95"/>
        <end position="194"/>
    </location>
</feature>
<evidence type="ECO:0000256" key="5">
    <source>
        <dbReference type="PIRSR" id="PIRSR000349-1"/>
    </source>
</evidence>
<dbReference type="GO" id="GO:0046872">
    <property type="term" value="F:metal ion binding"/>
    <property type="evidence" value="ECO:0007669"/>
    <property type="project" value="UniProtKB-KW"/>
</dbReference>
<gene>
    <name evidence="7" type="ORF">CO173_03140</name>
</gene>
<dbReference type="InterPro" id="IPR050265">
    <property type="entry name" value="Fe/Mn_Superoxide_Dismutase"/>
</dbReference>
<organism evidence="7 8">
    <name type="scientific">Candidatus Uhrbacteria bacterium CG_4_9_14_3_um_filter_41_35</name>
    <dbReference type="NCBI Taxonomy" id="1975034"/>
    <lineage>
        <taxon>Bacteria</taxon>
        <taxon>Candidatus Uhriibacteriota</taxon>
    </lineage>
</organism>
<evidence type="ECO:0000259" key="6">
    <source>
        <dbReference type="Pfam" id="PF02777"/>
    </source>
</evidence>
<feature type="binding site" evidence="5">
    <location>
        <position position="76"/>
    </location>
    <ligand>
        <name>Mn(2+)</name>
        <dbReference type="ChEBI" id="CHEBI:29035"/>
    </ligand>
</feature>
<evidence type="ECO:0000256" key="3">
    <source>
        <dbReference type="ARBA" id="ARBA00022723"/>
    </source>
</evidence>
<dbReference type="PIRSF" id="PIRSF000349">
    <property type="entry name" value="SODismutase"/>
    <property type="match status" value="1"/>
</dbReference>
<feature type="binding site" evidence="5">
    <location>
        <position position="160"/>
    </location>
    <ligand>
        <name>Mn(2+)</name>
        <dbReference type="ChEBI" id="CHEBI:29035"/>
    </ligand>
</feature>
<evidence type="ECO:0000256" key="2">
    <source>
        <dbReference type="ARBA" id="ARBA00012682"/>
    </source>
</evidence>
<protein>
    <recommendedName>
        <fullName evidence="2">superoxide dismutase</fullName>
        <ecNumber evidence="2">1.15.1.1</ecNumber>
    </recommendedName>
</protein>
<comment type="caution">
    <text evidence="7">The sequence shown here is derived from an EMBL/GenBank/DDBJ whole genome shotgun (WGS) entry which is preliminary data.</text>
</comment>
<keyword evidence="3 5" id="KW-0479">Metal-binding</keyword>
<dbReference type="InterPro" id="IPR036314">
    <property type="entry name" value="SOD_C_sf"/>
</dbReference>
<comment type="similarity">
    <text evidence="1">Belongs to the iron/manganese superoxide dismutase family.</text>
</comment>
<dbReference type="Pfam" id="PF02777">
    <property type="entry name" value="Sod_Fe_C"/>
    <property type="match status" value="1"/>
</dbReference>
<dbReference type="EC" id="1.15.1.1" evidence="2"/>
<sequence length="195" mass="22668">MNMQEYIEQKFELGELEGLSRKQVEAHLGLYSGYVNNVNKLNASLEELSKDSEVNGYAISEVKRRFGFEFNGMRLHEYYFEQFENKIGVADPAFPLQQAIVKQWGSYEAWEAEFKTVGKMRGIGWALLLHDEKAGQLMNVWVSDHELGHLAGQKILLAMDIWEHAFMVDYLPSERGVYIDAFFKNLNWEVVETRF</sequence>
<evidence type="ECO:0000313" key="7">
    <source>
        <dbReference type="EMBL" id="PJA46329.1"/>
    </source>
</evidence>
<dbReference type="PANTHER" id="PTHR11404">
    <property type="entry name" value="SUPEROXIDE DISMUTASE 2"/>
    <property type="match status" value="1"/>
</dbReference>
<dbReference type="InterPro" id="IPR019832">
    <property type="entry name" value="Mn/Fe_SOD_C"/>
</dbReference>
<dbReference type="InterPro" id="IPR036324">
    <property type="entry name" value="Mn/Fe_SOD_N_sf"/>
</dbReference>
<evidence type="ECO:0000256" key="1">
    <source>
        <dbReference type="ARBA" id="ARBA00008714"/>
    </source>
</evidence>
<keyword evidence="4" id="KW-0560">Oxidoreductase</keyword>